<protein>
    <submittedName>
        <fullName evidence="1">DUF3037 domain-containing protein</fullName>
    </submittedName>
</protein>
<dbReference type="Proteomes" id="UP000559626">
    <property type="component" value="Unassembled WGS sequence"/>
</dbReference>
<comment type="caution">
    <text evidence="1">The sequence shown here is derived from an EMBL/GenBank/DDBJ whole genome shotgun (WGS) entry which is preliminary data.</text>
</comment>
<dbReference type="Pfam" id="PF11236">
    <property type="entry name" value="DUF3037"/>
    <property type="match status" value="1"/>
</dbReference>
<reference evidence="1 2" key="1">
    <citation type="submission" date="2020-04" db="EMBL/GenBank/DDBJ databases">
        <title>Hymenobacter polaris sp. nov., isolated from Arctic soil.</title>
        <authorList>
            <person name="Dahal R.H."/>
        </authorList>
    </citation>
    <scope>NUCLEOTIDE SEQUENCE [LARGE SCALE GENOMIC DNA]</scope>
    <source>
        <strain evidence="1 2">RP-2-7</strain>
    </source>
</reference>
<evidence type="ECO:0000313" key="1">
    <source>
        <dbReference type="EMBL" id="NML64280.1"/>
    </source>
</evidence>
<sequence length="131" mass="14413">MPAVHLFEYATLRLVPRLEREEFVNAGVILYCRDQRFLGCRWLLPTERLVALAGATGLDLPLAELQARLQAIERICTGGPAAGPIGQFGTAERFRWLTAQRSTSLQASPVHPGLCADALVTLEKLFAQLVL</sequence>
<proteinExistence type="predicted"/>
<dbReference type="AlphaFoldDB" id="A0A7Y0ABZ8"/>
<dbReference type="EMBL" id="JABBGH010000001">
    <property type="protein sequence ID" value="NML64280.1"/>
    <property type="molecule type" value="Genomic_DNA"/>
</dbReference>
<dbReference type="InterPro" id="IPR021398">
    <property type="entry name" value="DUF3037"/>
</dbReference>
<evidence type="ECO:0000313" key="2">
    <source>
        <dbReference type="Proteomes" id="UP000559626"/>
    </source>
</evidence>
<name>A0A7Y0ABZ8_9BACT</name>
<keyword evidence="2" id="KW-1185">Reference proteome</keyword>
<accession>A0A7Y0ABZ8</accession>
<gene>
    <name evidence="1" type="ORF">HHL22_03580</name>
</gene>
<organism evidence="1 2">
    <name type="scientific">Hymenobacter polaris</name>
    <dbReference type="NCBI Taxonomy" id="2682546"/>
    <lineage>
        <taxon>Bacteria</taxon>
        <taxon>Pseudomonadati</taxon>
        <taxon>Bacteroidota</taxon>
        <taxon>Cytophagia</taxon>
        <taxon>Cytophagales</taxon>
        <taxon>Hymenobacteraceae</taxon>
        <taxon>Hymenobacter</taxon>
    </lineage>
</organism>